<dbReference type="EMBL" id="CP033221">
    <property type="protein sequence ID" value="AZV80883.1"/>
    <property type="molecule type" value="Genomic_DNA"/>
</dbReference>
<dbReference type="SUPFAM" id="SSF103378">
    <property type="entry name" value="2-methylcitrate dehydratase PrpD"/>
    <property type="match status" value="1"/>
</dbReference>
<keyword evidence="2" id="KW-1185">Reference proteome</keyword>
<accession>A0A3T0NA41</accession>
<dbReference type="Gene3D" id="1.10.4100.10">
    <property type="entry name" value="2-methylcitrate dehydratase PrpD"/>
    <property type="match status" value="1"/>
</dbReference>
<reference evidence="1 2" key="1">
    <citation type="submission" date="2018-10" db="EMBL/GenBank/DDBJ databases">
        <title>Parasedimentitalea marina sp. nov., a psychrophilic bacterium isolated from deep seawater of the New Britain Trench.</title>
        <authorList>
            <person name="Cao J."/>
        </authorList>
    </citation>
    <scope>NUCLEOTIDE SEQUENCE [LARGE SCALE GENOMIC DNA]</scope>
    <source>
        <strain evidence="1 2">W43</strain>
        <plasmid evidence="1 2">pW43B</plasmid>
    </source>
</reference>
<dbReference type="Proteomes" id="UP000283063">
    <property type="component" value="Plasmid pW43B"/>
</dbReference>
<dbReference type="InterPro" id="IPR042183">
    <property type="entry name" value="MmgE/PrpD_sf_1"/>
</dbReference>
<gene>
    <name evidence="1" type="ORF">EBB79_23395</name>
</gene>
<dbReference type="KEGG" id="sedi:EBB79_23395"/>
<dbReference type="AlphaFoldDB" id="A0A3T0NA41"/>
<dbReference type="InterPro" id="IPR036148">
    <property type="entry name" value="MmgE/PrpD_sf"/>
</dbReference>
<keyword evidence="1" id="KW-0614">Plasmid</keyword>
<proteinExistence type="predicted"/>
<sequence>MSTWVTEQLADWAIELRPDQLPADVLDKAGDCILDAIACAIAKQADGWSKSRAGSCPKYFWTGVGQSVVQRPADASHRGRFCQRSCRFMP</sequence>
<geneLocation type="plasmid" evidence="1 2">
    <name>pW43B</name>
</geneLocation>
<organism evidence="1 2">
    <name type="scientific">Parasedimentitalea marina</name>
    <dbReference type="NCBI Taxonomy" id="2483033"/>
    <lineage>
        <taxon>Bacteria</taxon>
        <taxon>Pseudomonadati</taxon>
        <taxon>Pseudomonadota</taxon>
        <taxon>Alphaproteobacteria</taxon>
        <taxon>Rhodobacterales</taxon>
        <taxon>Paracoccaceae</taxon>
        <taxon>Parasedimentitalea</taxon>
    </lineage>
</organism>
<evidence type="ECO:0000313" key="1">
    <source>
        <dbReference type="EMBL" id="AZV80883.1"/>
    </source>
</evidence>
<dbReference type="GO" id="GO:0016829">
    <property type="term" value="F:lyase activity"/>
    <property type="evidence" value="ECO:0007669"/>
    <property type="project" value="InterPro"/>
</dbReference>
<name>A0A3T0NA41_9RHOB</name>
<evidence type="ECO:0000313" key="2">
    <source>
        <dbReference type="Proteomes" id="UP000283063"/>
    </source>
</evidence>
<protein>
    <submittedName>
        <fullName evidence="1">Uncharacterized protein</fullName>
    </submittedName>
</protein>